<dbReference type="EMBL" id="AP017655">
    <property type="protein sequence ID" value="BAV63943.1"/>
    <property type="molecule type" value="Genomic_DNA"/>
</dbReference>
<dbReference type="EMBL" id="AP017655">
    <property type="protein sequence ID" value="BAV65316.1"/>
    <property type="molecule type" value="Genomic_DNA"/>
</dbReference>
<evidence type="ECO:0000313" key="7">
    <source>
        <dbReference type="EMBL" id="BAV65316.1"/>
    </source>
</evidence>
<evidence type="ECO:0000313" key="4">
    <source>
        <dbReference type="EMBL" id="BAV63943.1"/>
    </source>
</evidence>
<feature type="domain" description="Insertion element IS402-like" evidence="2">
    <location>
        <begin position="8"/>
        <end position="79"/>
    </location>
</feature>
<dbReference type="PANTHER" id="PTHR46637:SF1">
    <property type="entry name" value="BLL5188 PROTEIN"/>
    <property type="match status" value="1"/>
</dbReference>
<dbReference type="AlphaFoldDB" id="A0A1E1EZC4"/>
<dbReference type="KEGG" id="sclo:SCLO_1021670"/>
<dbReference type="EMBL" id="AP017655">
    <property type="protein sequence ID" value="BAV65207.1"/>
    <property type="molecule type" value="Genomic_DNA"/>
</dbReference>
<dbReference type="Proteomes" id="UP000218272">
    <property type="component" value="Chromosome SCLO_1"/>
</dbReference>
<evidence type="ECO:0000313" key="3">
    <source>
        <dbReference type="EMBL" id="BAV63619.1"/>
    </source>
</evidence>
<evidence type="ECO:0000313" key="6">
    <source>
        <dbReference type="EMBL" id="BAV65207.1"/>
    </source>
</evidence>
<dbReference type="KEGG" id="sclo:SCLO_1010640"/>
<evidence type="ECO:0000256" key="1">
    <source>
        <dbReference type="SAM" id="MobiDB-lite"/>
    </source>
</evidence>
<dbReference type="InterPro" id="IPR052909">
    <property type="entry name" value="Transposase_6_like"/>
</dbReference>
<evidence type="ECO:0000259" key="2">
    <source>
        <dbReference type="Pfam" id="PF13340"/>
    </source>
</evidence>
<proteinExistence type="predicted"/>
<dbReference type="KEGG" id="sclo:SCLO_1005790"/>
<sequence>MSRHLFWLSDEAWLAIEPHLPHGKAGKPRVDDRTVISGILHVLKTGCRWRDVPAAYGPPTTIYNRYNRWSQRRIWQRLFEKVAASGPVPKELSIDSSHVKAHRSAAGSKRGSMKKRSVAHGAAGRARSTAWPTIAADRSPSP</sequence>
<protein>
    <submittedName>
        <fullName evidence="3">Transposase</fullName>
    </submittedName>
</protein>
<dbReference type="EMBL" id="AP017655">
    <property type="protein sequence ID" value="BAV63619.1"/>
    <property type="molecule type" value="Genomic_DNA"/>
</dbReference>
<dbReference type="KEGG" id="sclo:SCLO_1022760"/>
<feature type="region of interest" description="Disordered" evidence="1">
    <location>
        <begin position="95"/>
        <end position="142"/>
    </location>
</feature>
<organism evidence="3 8">
    <name type="scientific">Sphingobium cloacae</name>
    <dbReference type="NCBI Taxonomy" id="120107"/>
    <lineage>
        <taxon>Bacteria</taxon>
        <taxon>Pseudomonadati</taxon>
        <taxon>Pseudomonadota</taxon>
        <taxon>Alphaproteobacteria</taxon>
        <taxon>Sphingomonadales</taxon>
        <taxon>Sphingomonadaceae</taxon>
        <taxon>Sphingobium</taxon>
    </lineage>
</organism>
<name>A0A1E1EZC4_9SPHN</name>
<reference evidence="3 8" key="1">
    <citation type="submission" date="2016-10" db="EMBL/GenBank/DDBJ databases">
        <title>Complete Genome Sequence of the Nonylphenol-Degrading Bacterium Sphingobium cloacae JCM 10874T.</title>
        <authorList>
            <person name="Ootsuka M."/>
            <person name="Nishizawa T."/>
            <person name="Ohta H."/>
        </authorList>
    </citation>
    <scope>NUCLEOTIDE SEQUENCE [LARGE SCALE GENOMIC DNA]</scope>
    <source>
        <strain evidence="3 8">JCM 10874</strain>
    </source>
</reference>
<dbReference type="NCBIfam" id="NF033580">
    <property type="entry name" value="transpos_IS5_3"/>
    <property type="match status" value="1"/>
</dbReference>
<dbReference type="Pfam" id="PF13340">
    <property type="entry name" value="DUF4096"/>
    <property type="match status" value="1"/>
</dbReference>
<gene>
    <name evidence="3" type="ORF">SCLO_1005790</name>
    <name evidence="4" type="ORF">SCLO_1009030</name>
    <name evidence="5" type="ORF">SCLO_1010640</name>
    <name evidence="6" type="ORF">SCLO_1021670</name>
    <name evidence="7" type="ORF">SCLO_1022760</name>
</gene>
<keyword evidence="8" id="KW-1185">Reference proteome</keyword>
<dbReference type="EMBL" id="AP017655">
    <property type="protein sequence ID" value="BAV64104.1"/>
    <property type="molecule type" value="Genomic_DNA"/>
</dbReference>
<dbReference type="KEGG" id="sclo:SCLO_1009030"/>
<dbReference type="InterPro" id="IPR025161">
    <property type="entry name" value="IS402-like_dom"/>
</dbReference>
<dbReference type="PANTHER" id="PTHR46637">
    <property type="entry name" value="TIS1421-TRANSPOSASE PROTEIN A"/>
    <property type="match status" value="1"/>
</dbReference>
<evidence type="ECO:0000313" key="5">
    <source>
        <dbReference type="EMBL" id="BAV64104.1"/>
    </source>
</evidence>
<evidence type="ECO:0000313" key="8">
    <source>
        <dbReference type="Proteomes" id="UP000218272"/>
    </source>
</evidence>
<accession>A0A1E1EZC4</accession>